<evidence type="ECO:0000313" key="1">
    <source>
        <dbReference type="EMBL" id="MCG5032981.1"/>
    </source>
</evidence>
<dbReference type="Pfam" id="PF14205">
    <property type="entry name" value="Cys_rich_KTR"/>
    <property type="match status" value="1"/>
</dbReference>
<dbReference type="RefSeq" id="WP_038671887.1">
    <property type="nucleotide sequence ID" value="NZ_JAKNDE010000005.1"/>
</dbReference>
<dbReference type="EMBL" id="JAKNDE010000005">
    <property type="protein sequence ID" value="MCG5032981.1"/>
    <property type="molecule type" value="Genomic_DNA"/>
</dbReference>
<gene>
    <name evidence="1" type="ORF">L0P48_05055</name>
</gene>
<dbReference type="AlphaFoldDB" id="A0AAW5CRA2"/>
<sequence length="57" mass="6679">MKQTEWLLCPLCGNKTRNKIREDTVLKNYPLYCPKCKQETLIDVKNLQITVIKEPDA</sequence>
<comment type="caution">
    <text evidence="1">The sequence shown here is derived from an EMBL/GenBank/DDBJ whole genome shotgun (WGS) entry which is preliminary data.</text>
</comment>
<name>A0AAW5CRA2_9FIRM</name>
<dbReference type="Proteomes" id="UP001200089">
    <property type="component" value="Unassembled WGS sequence"/>
</dbReference>
<accession>A0AAW5CRA2</accession>
<evidence type="ECO:0000313" key="2">
    <source>
        <dbReference type="Proteomes" id="UP001200089"/>
    </source>
</evidence>
<dbReference type="InterPro" id="IPR025957">
    <property type="entry name" value="Cys_rich_KTR"/>
</dbReference>
<proteinExistence type="predicted"/>
<organism evidence="1 2">
    <name type="scientific">Blautia massiliensis</name>
    <name type="common">ex Durand et al. 2017</name>
    <dbReference type="NCBI Taxonomy" id="1737424"/>
    <lineage>
        <taxon>Bacteria</taxon>
        <taxon>Bacillati</taxon>
        <taxon>Bacillota</taxon>
        <taxon>Clostridia</taxon>
        <taxon>Lachnospirales</taxon>
        <taxon>Lachnospiraceae</taxon>
        <taxon>Blautia</taxon>
    </lineage>
</organism>
<protein>
    <submittedName>
        <fullName evidence="1">Cysteine-rich KTR domain-containing protein</fullName>
    </submittedName>
</protein>
<reference evidence="1" key="1">
    <citation type="submission" date="2022-01" db="EMBL/GenBank/DDBJ databases">
        <title>Collection of gut derived symbiotic bacterial strains cultured from healthy donors.</title>
        <authorList>
            <person name="Lin H."/>
            <person name="Kohout C."/>
            <person name="Waligurski E."/>
            <person name="Pamer E.G."/>
        </authorList>
    </citation>
    <scope>NUCLEOTIDE SEQUENCE</scope>
    <source>
        <strain evidence="1">DFI.1.11</strain>
    </source>
</reference>